<dbReference type="OrthoDB" id="9942773at2"/>
<sequence>MNRDENSSLDFALLSWTRAQRDLQQNPKHQAQYQQNLEKIESHLAKHNISHIAIAHQSEDYYTLRYIKDGRPGIKQFTTDAVEKFI</sequence>
<keyword evidence="2" id="KW-1185">Reference proteome</keyword>
<protein>
    <submittedName>
        <fullName evidence="1">Uncharacterized protein</fullName>
    </submittedName>
</protein>
<dbReference type="Proteomes" id="UP000001572">
    <property type="component" value="Chromosome"/>
</dbReference>
<name>A6TNY5_ALKMQ</name>
<reference evidence="2" key="1">
    <citation type="journal article" date="2016" name="Genome Announc.">
        <title>Complete genome sequence of Alkaliphilus metalliredigens strain QYMF, an alkaliphilic and metal-reducing bacterium isolated from borax-contaminated leachate ponds.</title>
        <authorList>
            <person name="Hwang C."/>
            <person name="Copeland A."/>
            <person name="Lucas S."/>
            <person name="Lapidus A."/>
            <person name="Barry K."/>
            <person name="Detter J.C."/>
            <person name="Glavina Del Rio T."/>
            <person name="Hammon N."/>
            <person name="Israni S."/>
            <person name="Dalin E."/>
            <person name="Tice H."/>
            <person name="Pitluck S."/>
            <person name="Chertkov O."/>
            <person name="Brettin T."/>
            <person name="Bruce D."/>
            <person name="Han C."/>
            <person name="Schmutz J."/>
            <person name="Larimer F."/>
            <person name="Land M.L."/>
            <person name="Hauser L."/>
            <person name="Kyrpides N."/>
            <person name="Mikhailova N."/>
            <person name="Ye Q."/>
            <person name="Zhou J."/>
            <person name="Richardson P."/>
            <person name="Fields M.W."/>
        </authorList>
    </citation>
    <scope>NUCLEOTIDE SEQUENCE [LARGE SCALE GENOMIC DNA]</scope>
    <source>
        <strain evidence="2">QYMF</strain>
    </source>
</reference>
<dbReference type="HOGENOM" id="CLU_2490934_0_0_9"/>
<accession>A6TNY5</accession>
<evidence type="ECO:0000313" key="2">
    <source>
        <dbReference type="Proteomes" id="UP000001572"/>
    </source>
</evidence>
<evidence type="ECO:0000313" key="1">
    <source>
        <dbReference type="EMBL" id="ABR47903.1"/>
    </source>
</evidence>
<proteinExistence type="predicted"/>
<dbReference type="RefSeq" id="WP_012062941.1">
    <property type="nucleotide sequence ID" value="NC_009633.1"/>
</dbReference>
<organism evidence="1 2">
    <name type="scientific">Alkaliphilus metalliredigens (strain QYMF)</name>
    <dbReference type="NCBI Taxonomy" id="293826"/>
    <lineage>
        <taxon>Bacteria</taxon>
        <taxon>Bacillati</taxon>
        <taxon>Bacillota</taxon>
        <taxon>Clostridia</taxon>
        <taxon>Peptostreptococcales</taxon>
        <taxon>Natronincolaceae</taxon>
        <taxon>Alkaliphilus</taxon>
    </lineage>
</organism>
<dbReference type="EMBL" id="CP000724">
    <property type="protein sequence ID" value="ABR47903.1"/>
    <property type="molecule type" value="Genomic_DNA"/>
</dbReference>
<gene>
    <name evidence="1" type="ordered locus">Amet_1727</name>
</gene>
<dbReference type="AlphaFoldDB" id="A6TNY5"/>
<dbReference type="KEGG" id="amt:Amet_1727"/>